<dbReference type="EMBL" id="MVGC01000211">
    <property type="protein sequence ID" value="RJE21702.1"/>
    <property type="molecule type" value="Genomic_DNA"/>
</dbReference>
<evidence type="ECO:0000256" key="1">
    <source>
        <dbReference type="ARBA" id="ARBA00022737"/>
    </source>
</evidence>
<dbReference type="InterPro" id="IPR002110">
    <property type="entry name" value="Ankyrin_rpt"/>
</dbReference>
<dbReference type="STRING" id="2070753.A0A3A2ZEW7"/>
<organism evidence="5 6">
    <name type="scientific">Aspergillus sclerotialis</name>
    <dbReference type="NCBI Taxonomy" id="2070753"/>
    <lineage>
        <taxon>Eukaryota</taxon>
        <taxon>Fungi</taxon>
        <taxon>Dikarya</taxon>
        <taxon>Ascomycota</taxon>
        <taxon>Pezizomycotina</taxon>
        <taxon>Eurotiomycetes</taxon>
        <taxon>Eurotiomycetidae</taxon>
        <taxon>Eurotiales</taxon>
        <taxon>Aspergillaceae</taxon>
        <taxon>Aspergillus</taxon>
        <taxon>Aspergillus subgen. Polypaecilum</taxon>
    </lineage>
</organism>
<name>A0A3A2ZEW7_9EURO</name>
<feature type="compositionally biased region" description="Polar residues" evidence="4">
    <location>
        <begin position="196"/>
        <end position="215"/>
    </location>
</feature>
<gene>
    <name evidence="5" type="ORF">PHISCL_05971</name>
</gene>
<dbReference type="Proteomes" id="UP000266188">
    <property type="component" value="Unassembled WGS sequence"/>
</dbReference>
<comment type="caution">
    <text evidence="5">The sequence shown here is derived from an EMBL/GenBank/DDBJ whole genome shotgun (WGS) entry which is preliminary data.</text>
</comment>
<evidence type="ECO:0000256" key="2">
    <source>
        <dbReference type="ARBA" id="ARBA00023043"/>
    </source>
</evidence>
<reference evidence="6" key="1">
    <citation type="submission" date="2017-02" db="EMBL/GenBank/DDBJ databases">
        <authorList>
            <person name="Tafer H."/>
            <person name="Lopandic K."/>
        </authorList>
    </citation>
    <scope>NUCLEOTIDE SEQUENCE [LARGE SCALE GENOMIC DNA]</scope>
    <source>
        <strain evidence="6">CBS 366.77</strain>
    </source>
</reference>
<dbReference type="InterPro" id="IPR050889">
    <property type="entry name" value="Dendritic_Spine_Reg/Scaffold"/>
</dbReference>
<dbReference type="PROSITE" id="PS50297">
    <property type="entry name" value="ANK_REP_REGION"/>
    <property type="match status" value="1"/>
</dbReference>
<keyword evidence="2 3" id="KW-0040">ANK repeat</keyword>
<feature type="repeat" description="ANK" evidence="3">
    <location>
        <begin position="437"/>
        <end position="469"/>
    </location>
</feature>
<evidence type="ECO:0000256" key="4">
    <source>
        <dbReference type="SAM" id="MobiDB-lite"/>
    </source>
</evidence>
<proteinExistence type="predicted"/>
<evidence type="ECO:0000313" key="6">
    <source>
        <dbReference type="Proteomes" id="UP000266188"/>
    </source>
</evidence>
<dbReference type="Gene3D" id="1.25.40.20">
    <property type="entry name" value="Ankyrin repeat-containing domain"/>
    <property type="match status" value="1"/>
</dbReference>
<dbReference type="AlphaFoldDB" id="A0A3A2ZEW7"/>
<dbReference type="InterPro" id="IPR036770">
    <property type="entry name" value="Ankyrin_rpt-contain_sf"/>
</dbReference>
<keyword evidence="1" id="KW-0677">Repeat</keyword>
<protein>
    <submittedName>
        <fullName evidence="5">Ankyrin repeat protein</fullName>
    </submittedName>
</protein>
<sequence>MHALNNEVADLELVLHEVATAFKERQDLLVSEHDKEKIPILLRHVRAKLLELKTIIERFTESAERSNSKLSSFFTAREFNKEQPRLAQLQEDIKSVKCNLNILLGASNSRDMVRIRVELEALSTATSHIPEEQNALRDELINSLMTNQGTLMNFMDSRINQIEEKLRLQSESIERNQSIQMGLVHRHPARRRQSPPRISQNVDNNSVASQGIGKKSSTSSFMNRVLGQFFIGYAGLPMVSPKCDSAECEKAQVPVVSVEYWFPLGFCWSKIVQFQVSYRSNTGPQLSLSMLRSVPDTAPCVEFALHGNIEGLKSLFRRGMASPLDVSVTRGYSLVRWALYGKQYQTVKFLVQEGGDADYRPRSPYDNSPRNKASDIVLQGGLAKEDEEALRCLTQGSDWIDDQNFSRVHKIVCGLSLESLDEALLADPESIDTRDALGRTPLLWAAARGDAKSVVTLLSHGADPNILDHQLAPPVSYAADRDHAVCVRLLLEAGAETDPVLPNGYIGGSALNCAARNATDPLVLKTLLDFGADTESAGVDGRTCLIHVARTDNASFAMLLLEYGANLNAISASNQTPLTTAIINNSHNVLRLLLDRWSEYSECPRLKGPHLLQVAALYGDVETLHILAQTDHFRLKYDKDFSMGDFAERLKDRHDVSEKLILAFEELLAVINTEPKNVPDEHDLMEKGLWSWHASRVGSACGSGLEKGPPKYSVTYSIDSQSSGSCAFEDALEKVDGSDAEVELETEKDAEAEYG</sequence>
<dbReference type="SMART" id="SM00248">
    <property type="entry name" value="ANK"/>
    <property type="match status" value="7"/>
</dbReference>
<feature type="compositionally biased region" description="Basic residues" evidence="4">
    <location>
        <begin position="185"/>
        <end position="194"/>
    </location>
</feature>
<accession>A0A3A2ZEW7</accession>
<feature type="repeat" description="ANK" evidence="3">
    <location>
        <begin position="540"/>
        <end position="572"/>
    </location>
</feature>
<dbReference type="PANTHER" id="PTHR24166">
    <property type="entry name" value="ROLLING PEBBLES, ISOFORM B"/>
    <property type="match status" value="1"/>
</dbReference>
<dbReference type="PANTHER" id="PTHR24166:SF48">
    <property type="entry name" value="PROTEIN VAPYRIN"/>
    <property type="match status" value="1"/>
</dbReference>
<feature type="region of interest" description="Disordered" evidence="4">
    <location>
        <begin position="185"/>
        <end position="215"/>
    </location>
</feature>
<evidence type="ECO:0000256" key="3">
    <source>
        <dbReference type="PROSITE-ProRule" id="PRU00023"/>
    </source>
</evidence>
<dbReference type="PROSITE" id="PS50088">
    <property type="entry name" value="ANK_REPEAT"/>
    <property type="match status" value="2"/>
</dbReference>
<keyword evidence="6" id="KW-1185">Reference proteome</keyword>
<evidence type="ECO:0000313" key="5">
    <source>
        <dbReference type="EMBL" id="RJE21702.1"/>
    </source>
</evidence>
<dbReference type="OrthoDB" id="341259at2759"/>
<dbReference type="SUPFAM" id="SSF48403">
    <property type="entry name" value="Ankyrin repeat"/>
    <property type="match status" value="1"/>
</dbReference>
<dbReference type="Pfam" id="PF12796">
    <property type="entry name" value="Ank_2"/>
    <property type="match status" value="2"/>
</dbReference>